<protein>
    <submittedName>
        <fullName evidence="2">Uncharacterized protein</fullName>
    </submittedName>
</protein>
<evidence type="ECO:0000313" key="3">
    <source>
        <dbReference type="Proteomes" id="UP000314294"/>
    </source>
</evidence>
<evidence type="ECO:0000313" key="2">
    <source>
        <dbReference type="EMBL" id="TNN67806.1"/>
    </source>
</evidence>
<accession>A0A4Z2HPM7</accession>
<evidence type="ECO:0000256" key="1">
    <source>
        <dbReference type="SAM" id="MobiDB-lite"/>
    </source>
</evidence>
<feature type="compositionally biased region" description="Basic and acidic residues" evidence="1">
    <location>
        <begin position="74"/>
        <end position="91"/>
    </location>
</feature>
<keyword evidence="3" id="KW-1185">Reference proteome</keyword>
<dbReference type="Proteomes" id="UP000314294">
    <property type="component" value="Unassembled WGS sequence"/>
</dbReference>
<sequence>MEMIFKESRAGGAIYENLVSPDSLALEEVPTTRWRPTDERARQTITGQPLSHRGRSHQPPGHATPDKYLGTTTGRREAERQKEERHTAKQT</sequence>
<feature type="region of interest" description="Disordered" evidence="1">
    <location>
        <begin position="29"/>
        <end position="91"/>
    </location>
</feature>
<gene>
    <name evidence="2" type="ORF">EYF80_021960</name>
</gene>
<name>A0A4Z2HPM7_9TELE</name>
<dbReference type="EMBL" id="SRLO01000198">
    <property type="protein sequence ID" value="TNN67806.1"/>
    <property type="molecule type" value="Genomic_DNA"/>
</dbReference>
<organism evidence="2 3">
    <name type="scientific">Liparis tanakae</name>
    <name type="common">Tanaka's snailfish</name>
    <dbReference type="NCBI Taxonomy" id="230148"/>
    <lineage>
        <taxon>Eukaryota</taxon>
        <taxon>Metazoa</taxon>
        <taxon>Chordata</taxon>
        <taxon>Craniata</taxon>
        <taxon>Vertebrata</taxon>
        <taxon>Euteleostomi</taxon>
        <taxon>Actinopterygii</taxon>
        <taxon>Neopterygii</taxon>
        <taxon>Teleostei</taxon>
        <taxon>Neoteleostei</taxon>
        <taxon>Acanthomorphata</taxon>
        <taxon>Eupercaria</taxon>
        <taxon>Perciformes</taxon>
        <taxon>Cottioidei</taxon>
        <taxon>Cottales</taxon>
        <taxon>Liparidae</taxon>
        <taxon>Liparis</taxon>
    </lineage>
</organism>
<comment type="caution">
    <text evidence="2">The sequence shown here is derived from an EMBL/GenBank/DDBJ whole genome shotgun (WGS) entry which is preliminary data.</text>
</comment>
<dbReference type="AlphaFoldDB" id="A0A4Z2HPM7"/>
<proteinExistence type="predicted"/>
<reference evidence="2 3" key="1">
    <citation type="submission" date="2019-03" db="EMBL/GenBank/DDBJ databases">
        <title>First draft genome of Liparis tanakae, snailfish: a comprehensive survey of snailfish specific genes.</title>
        <authorList>
            <person name="Kim W."/>
            <person name="Song I."/>
            <person name="Jeong J.-H."/>
            <person name="Kim D."/>
            <person name="Kim S."/>
            <person name="Ryu S."/>
            <person name="Song J.Y."/>
            <person name="Lee S.K."/>
        </authorList>
    </citation>
    <scope>NUCLEOTIDE SEQUENCE [LARGE SCALE GENOMIC DNA]</scope>
    <source>
        <tissue evidence="2">Muscle</tissue>
    </source>
</reference>